<dbReference type="GO" id="GO:0046872">
    <property type="term" value="F:metal ion binding"/>
    <property type="evidence" value="ECO:0007669"/>
    <property type="project" value="UniProtKB-KW"/>
</dbReference>
<feature type="binding site" evidence="8">
    <location>
        <position position="79"/>
    </location>
    <ligand>
        <name>[4Fe-4S] cluster</name>
        <dbReference type="ChEBI" id="CHEBI:49883"/>
        <label>2</label>
        <note>4Fe-4S-S-AdoMet</note>
    </ligand>
</feature>
<gene>
    <name evidence="8 10" type="primary">lipA</name>
    <name evidence="10" type="ORF">Pan181_33530</name>
</gene>
<comment type="cofactor">
    <cofactor evidence="8">
        <name>[4Fe-4S] cluster</name>
        <dbReference type="ChEBI" id="CHEBI:49883"/>
    </cofactor>
    <text evidence="8">Binds 2 [4Fe-4S] clusters per subunit. One cluster is coordinated with 3 cysteines and an exchangeable S-adenosyl-L-methionine.</text>
</comment>
<dbReference type="GO" id="GO:0051539">
    <property type="term" value="F:4 iron, 4 sulfur cluster binding"/>
    <property type="evidence" value="ECO:0007669"/>
    <property type="project" value="UniProtKB-UniRule"/>
</dbReference>
<comment type="similarity">
    <text evidence="8">Belongs to the radical SAM superfamily. Lipoyl synthase family.</text>
</comment>
<proteinExistence type="inferred from homology"/>
<evidence type="ECO:0000256" key="2">
    <source>
        <dbReference type="ARBA" id="ARBA00022679"/>
    </source>
</evidence>
<feature type="binding site" evidence="8">
    <location>
        <position position="86"/>
    </location>
    <ligand>
        <name>[4Fe-4S] cluster</name>
        <dbReference type="ChEBI" id="CHEBI:49883"/>
        <label>2</label>
        <note>4Fe-4S-S-AdoMet</note>
    </ligand>
</feature>
<keyword evidence="11" id="KW-1185">Reference proteome</keyword>
<keyword evidence="6 8" id="KW-0411">Iron-sulfur</keyword>
<keyword evidence="4 8" id="KW-0479">Metal-binding</keyword>
<dbReference type="SFLD" id="SFLDG01058">
    <property type="entry name" value="lipoyl_synthase_like"/>
    <property type="match status" value="1"/>
</dbReference>
<evidence type="ECO:0000256" key="5">
    <source>
        <dbReference type="ARBA" id="ARBA00023004"/>
    </source>
</evidence>
<evidence type="ECO:0000259" key="9">
    <source>
        <dbReference type="PROSITE" id="PS51918"/>
    </source>
</evidence>
<sequence length="314" mass="34716" precursor="true">MTYTIGMSNNSLPIVTRPRLPEWLRAQPPSGEALAVFNRTRGTVDGGGLHTVCEEAKCPNLNDCWGRGDATFMIAGKECTRGCRFCSVQTLRAPEPPDPNEPEQLAAAVASMHLSHVVITVVNRDDLPDGGADHYRRCVEAVRERAPKVSIELLSSDLAGNWQALEHLLMGLNLDVFAHNVECVERLDSTVRDPRASFELSLEVLRRAKQLRPDMVTKSSLMVGLGETDREITEAMQRLRTADVDLLTLGQYLAPGRPGERYLPVDRYVTPEQFEAWKHEARELGFAEAAAGPMVRSSFRAGELLAAANERAKQ</sequence>
<dbReference type="RefSeq" id="WP_145248106.1">
    <property type="nucleotide sequence ID" value="NZ_CP036278.1"/>
</dbReference>
<protein>
    <recommendedName>
        <fullName evidence="8">Lipoyl synthase</fullName>
        <ecNumber evidence="8">2.8.1.8</ecNumber>
    </recommendedName>
    <alternativeName>
        <fullName evidence="8">Lip-syn</fullName>
        <shortName evidence="8">LS</shortName>
    </alternativeName>
    <alternativeName>
        <fullName evidence="8">Lipoate synthase</fullName>
    </alternativeName>
    <alternativeName>
        <fullName evidence="8">Lipoic acid synthase</fullName>
    </alternativeName>
    <alternativeName>
        <fullName evidence="8">Sulfur insertion protein LipA</fullName>
    </alternativeName>
</protein>
<organism evidence="10 11">
    <name type="scientific">Aeoliella mucimassa</name>
    <dbReference type="NCBI Taxonomy" id="2527972"/>
    <lineage>
        <taxon>Bacteria</taxon>
        <taxon>Pseudomonadati</taxon>
        <taxon>Planctomycetota</taxon>
        <taxon>Planctomycetia</taxon>
        <taxon>Pirellulales</taxon>
        <taxon>Lacipirellulaceae</taxon>
        <taxon>Aeoliella</taxon>
    </lineage>
</organism>
<dbReference type="NCBIfam" id="TIGR00510">
    <property type="entry name" value="lipA"/>
    <property type="match status" value="1"/>
</dbReference>
<dbReference type="Pfam" id="PF04055">
    <property type="entry name" value="Radical_SAM"/>
    <property type="match status" value="1"/>
</dbReference>
<dbReference type="SUPFAM" id="SSF102114">
    <property type="entry name" value="Radical SAM enzymes"/>
    <property type="match status" value="1"/>
</dbReference>
<accession>A0A518AQY6</accession>
<feature type="binding site" evidence="8">
    <location>
        <position position="58"/>
    </location>
    <ligand>
        <name>[4Fe-4S] cluster</name>
        <dbReference type="ChEBI" id="CHEBI:49883"/>
        <label>1</label>
    </ligand>
</feature>
<dbReference type="InterPro" id="IPR058240">
    <property type="entry name" value="rSAM_sf"/>
</dbReference>
<comment type="function">
    <text evidence="8">Catalyzes the radical-mediated insertion of two sulfur atoms into the C-6 and C-8 positions of the octanoyl moiety bound to the lipoyl domains of lipoate-dependent enzymes, thereby converting the octanoylated domains into lipoylated derivatives.</text>
</comment>
<dbReference type="GO" id="GO:0005737">
    <property type="term" value="C:cytoplasm"/>
    <property type="evidence" value="ECO:0007669"/>
    <property type="project" value="UniProtKB-SubCell"/>
</dbReference>
<evidence type="ECO:0000256" key="3">
    <source>
        <dbReference type="ARBA" id="ARBA00022691"/>
    </source>
</evidence>
<dbReference type="GO" id="GO:0016992">
    <property type="term" value="F:lipoate synthase activity"/>
    <property type="evidence" value="ECO:0007669"/>
    <property type="project" value="UniProtKB-UniRule"/>
</dbReference>
<comment type="catalytic activity">
    <reaction evidence="7 8">
        <text>[[Fe-S] cluster scaffold protein carrying a second [4Fe-4S](2+) cluster] + N(6)-octanoyl-L-lysyl-[protein] + 2 oxidized [2Fe-2S]-[ferredoxin] + 2 S-adenosyl-L-methionine + 4 H(+) = [[Fe-S] cluster scaffold protein] + N(6)-[(R)-dihydrolipoyl]-L-lysyl-[protein] + 4 Fe(3+) + 2 hydrogen sulfide + 2 5'-deoxyadenosine + 2 L-methionine + 2 reduced [2Fe-2S]-[ferredoxin]</text>
        <dbReference type="Rhea" id="RHEA:16585"/>
        <dbReference type="Rhea" id="RHEA-COMP:9928"/>
        <dbReference type="Rhea" id="RHEA-COMP:10000"/>
        <dbReference type="Rhea" id="RHEA-COMP:10001"/>
        <dbReference type="Rhea" id="RHEA-COMP:10475"/>
        <dbReference type="Rhea" id="RHEA-COMP:14568"/>
        <dbReference type="Rhea" id="RHEA-COMP:14569"/>
        <dbReference type="ChEBI" id="CHEBI:15378"/>
        <dbReference type="ChEBI" id="CHEBI:17319"/>
        <dbReference type="ChEBI" id="CHEBI:29034"/>
        <dbReference type="ChEBI" id="CHEBI:29919"/>
        <dbReference type="ChEBI" id="CHEBI:33722"/>
        <dbReference type="ChEBI" id="CHEBI:33737"/>
        <dbReference type="ChEBI" id="CHEBI:33738"/>
        <dbReference type="ChEBI" id="CHEBI:57844"/>
        <dbReference type="ChEBI" id="CHEBI:59789"/>
        <dbReference type="ChEBI" id="CHEBI:78809"/>
        <dbReference type="ChEBI" id="CHEBI:83100"/>
        <dbReference type="EC" id="2.8.1.8"/>
    </reaction>
</comment>
<evidence type="ECO:0000256" key="1">
    <source>
        <dbReference type="ARBA" id="ARBA00022485"/>
    </source>
</evidence>
<dbReference type="InterPro" id="IPR031691">
    <property type="entry name" value="LIAS_N"/>
</dbReference>
<dbReference type="KEGG" id="amuc:Pan181_33530"/>
<keyword evidence="5 8" id="KW-0408">Iron</keyword>
<dbReference type="NCBIfam" id="NF009544">
    <property type="entry name" value="PRK12928.1"/>
    <property type="match status" value="1"/>
</dbReference>
<dbReference type="GO" id="GO:0009249">
    <property type="term" value="P:protein lipoylation"/>
    <property type="evidence" value="ECO:0007669"/>
    <property type="project" value="UniProtKB-UniRule"/>
</dbReference>
<dbReference type="Gene3D" id="3.20.20.70">
    <property type="entry name" value="Aldolase class I"/>
    <property type="match status" value="1"/>
</dbReference>
<evidence type="ECO:0000256" key="6">
    <source>
        <dbReference type="ARBA" id="ARBA00023014"/>
    </source>
</evidence>
<dbReference type="PANTHER" id="PTHR10949">
    <property type="entry name" value="LIPOYL SYNTHASE"/>
    <property type="match status" value="1"/>
</dbReference>
<dbReference type="InterPro" id="IPR007197">
    <property type="entry name" value="rSAM"/>
</dbReference>
<keyword evidence="8" id="KW-0963">Cytoplasm</keyword>
<comment type="subcellular location">
    <subcellularLocation>
        <location evidence="8">Cytoplasm</location>
    </subcellularLocation>
</comment>
<name>A0A518AQY6_9BACT</name>
<dbReference type="SFLD" id="SFLDS00029">
    <property type="entry name" value="Radical_SAM"/>
    <property type="match status" value="1"/>
</dbReference>
<dbReference type="InterPro" id="IPR003698">
    <property type="entry name" value="Lipoyl_synth"/>
</dbReference>
<feature type="binding site" evidence="8">
    <location>
        <position position="83"/>
    </location>
    <ligand>
        <name>[4Fe-4S] cluster</name>
        <dbReference type="ChEBI" id="CHEBI:49883"/>
        <label>2</label>
        <note>4Fe-4S-S-AdoMet</note>
    </ligand>
</feature>
<dbReference type="InterPro" id="IPR013785">
    <property type="entry name" value="Aldolase_TIM"/>
</dbReference>
<keyword evidence="1 8" id="KW-0004">4Fe-4S</keyword>
<dbReference type="PANTHER" id="PTHR10949:SF0">
    <property type="entry name" value="LIPOYL SYNTHASE, MITOCHONDRIAL"/>
    <property type="match status" value="1"/>
</dbReference>
<feature type="binding site" evidence="8">
    <location>
        <position position="298"/>
    </location>
    <ligand>
        <name>[4Fe-4S] cluster</name>
        <dbReference type="ChEBI" id="CHEBI:49883"/>
        <label>1</label>
    </ligand>
</feature>
<feature type="binding site" evidence="8">
    <location>
        <position position="53"/>
    </location>
    <ligand>
        <name>[4Fe-4S] cluster</name>
        <dbReference type="ChEBI" id="CHEBI:49883"/>
        <label>1</label>
    </ligand>
</feature>
<keyword evidence="3 8" id="KW-0949">S-adenosyl-L-methionine</keyword>
<evidence type="ECO:0000256" key="7">
    <source>
        <dbReference type="ARBA" id="ARBA00047326"/>
    </source>
</evidence>
<dbReference type="InterPro" id="IPR006638">
    <property type="entry name" value="Elp3/MiaA/NifB-like_rSAM"/>
</dbReference>
<feature type="domain" description="Radical SAM core" evidence="9">
    <location>
        <begin position="65"/>
        <end position="287"/>
    </location>
</feature>
<dbReference type="CDD" id="cd01335">
    <property type="entry name" value="Radical_SAM"/>
    <property type="match status" value="1"/>
</dbReference>
<evidence type="ECO:0000313" key="10">
    <source>
        <dbReference type="EMBL" id="QDU57139.1"/>
    </source>
</evidence>
<dbReference type="AlphaFoldDB" id="A0A518AQY6"/>
<evidence type="ECO:0000256" key="4">
    <source>
        <dbReference type="ARBA" id="ARBA00022723"/>
    </source>
</evidence>
<dbReference type="NCBIfam" id="NF004019">
    <property type="entry name" value="PRK05481.1"/>
    <property type="match status" value="1"/>
</dbReference>
<dbReference type="OrthoDB" id="9787898at2"/>
<evidence type="ECO:0000256" key="8">
    <source>
        <dbReference type="HAMAP-Rule" id="MF_00206"/>
    </source>
</evidence>
<dbReference type="PROSITE" id="PS51918">
    <property type="entry name" value="RADICAL_SAM"/>
    <property type="match status" value="1"/>
</dbReference>
<dbReference type="SFLD" id="SFLDF00271">
    <property type="entry name" value="lipoyl_synthase"/>
    <property type="match status" value="1"/>
</dbReference>
<dbReference type="PIRSF" id="PIRSF005963">
    <property type="entry name" value="Lipoyl_synth"/>
    <property type="match status" value="1"/>
</dbReference>
<dbReference type="EMBL" id="CP036278">
    <property type="protein sequence ID" value="QDU57139.1"/>
    <property type="molecule type" value="Genomic_DNA"/>
</dbReference>
<dbReference type="HAMAP" id="MF_00206">
    <property type="entry name" value="Lipoyl_synth"/>
    <property type="match status" value="1"/>
</dbReference>
<comment type="pathway">
    <text evidence="8">Protein modification; protein lipoylation via endogenous pathway; protein N(6)-(lipoyl)lysine from octanoyl-[acyl-carrier-protein]: step 2/2.</text>
</comment>
<dbReference type="UniPathway" id="UPA00538">
    <property type="reaction ID" value="UER00593"/>
</dbReference>
<feature type="binding site" evidence="8">
    <location>
        <position position="64"/>
    </location>
    <ligand>
        <name>[4Fe-4S] cluster</name>
        <dbReference type="ChEBI" id="CHEBI:49883"/>
        <label>1</label>
    </ligand>
</feature>
<dbReference type="Proteomes" id="UP000315750">
    <property type="component" value="Chromosome"/>
</dbReference>
<keyword evidence="2 8" id="KW-0808">Transferase</keyword>
<reference evidence="10 11" key="1">
    <citation type="submission" date="2019-02" db="EMBL/GenBank/DDBJ databases">
        <title>Deep-cultivation of Planctomycetes and their phenomic and genomic characterization uncovers novel biology.</title>
        <authorList>
            <person name="Wiegand S."/>
            <person name="Jogler M."/>
            <person name="Boedeker C."/>
            <person name="Pinto D."/>
            <person name="Vollmers J."/>
            <person name="Rivas-Marin E."/>
            <person name="Kohn T."/>
            <person name="Peeters S.H."/>
            <person name="Heuer A."/>
            <person name="Rast P."/>
            <person name="Oberbeckmann S."/>
            <person name="Bunk B."/>
            <person name="Jeske O."/>
            <person name="Meyerdierks A."/>
            <person name="Storesund J.E."/>
            <person name="Kallscheuer N."/>
            <person name="Luecker S."/>
            <person name="Lage O.M."/>
            <person name="Pohl T."/>
            <person name="Merkel B.J."/>
            <person name="Hornburger P."/>
            <person name="Mueller R.-W."/>
            <person name="Bruemmer F."/>
            <person name="Labrenz M."/>
            <person name="Spormann A.M."/>
            <person name="Op den Camp H."/>
            <person name="Overmann J."/>
            <person name="Amann R."/>
            <person name="Jetten M.S.M."/>
            <person name="Mascher T."/>
            <person name="Medema M.H."/>
            <person name="Devos D.P."/>
            <person name="Kaster A.-K."/>
            <person name="Ovreas L."/>
            <person name="Rohde M."/>
            <person name="Galperin M.Y."/>
            <person name="Jogler C."/>
        </authorList>
    </citation>
    <scope>NUCLEOTIDE SEQUENCE [LARGE SCALE GENOMIC DNA]</scope>
    <source>
        <strain evidence="10 11">Pan181</strain>
    </source>
</reference>
<dbReference type="SMART" id="SM00729">
    <property type="entry name" value="Elp3"/>
    <property type="match status" value="1"/>
</dbReference>
<dbReference type="Pfam" id="PF16881">
    <property type="entry name" value="LIAS_N"/>
    <property type="match status" value="1"/>
</dbReference>
<dbReference type="EC" id="2.8.1.8" evidence="8"/>
<evidence type="ECO:0000313" key="11">
    <source>
        <dbReference type="Proteomes" id="UP000315750"/>
    </source>
</evidence>